<organism evidence="2 3">
    <name type="scientific">Penicillium subrubescens</name>
    <dbReference type="NCBI Taxonomy" id="1316194"/>
    <lineage>
        <taxon>Eukaryota</taxon>
        <taxon>Fungi</taxon>
        <taxon>Dikarya</taxon>
        <taxon>Ascomycota</taxon>
        <taxon>Pezizomycotina</taxon>
        <taxon>Eurotiomycetes</taxon>
        <taxon>Eurotiomycetidae</taxon>
        <taxon>Eurotiales</taxon>
        <taxon>Aspergillaceae</taxon>
        <taxon>Penicillium</taxon>
    </lineage>
</organism>
<evidence type="ECO:0000256" key="1">
    <source>
        <dbReference type="SAM" id="MobiDB-lite"/>
    </source>
</evidence>
<evidence type="ECO:0000313" key="3">
    <source>
        <dbReference type="Proteomes" id="UP000186955"/>
    </source>
</evidence>
<dbReference type="Proteomes" id="UP000186955">
    <property type="component" value="Unassembled WGS sequence"/>
</dbReference>
<proteinExistence type="predicted"/>
<gene>
    <name evidence="2" type="ORF">PENSUB_7119</name>
</gene>
<comment type="caution">
    <text evidence="2">The sequence shown here is derived from an EMBL/GenBank/DDBJ whole genome shotgun (WGS) entry which is preliminary data.</text>
</comment>
<sequence>MGSSALVKSQKRRAGLRLLNLLGIATCTRRKNEPHGQTGAAGFLLSSDSPGESSEPHVNRENGYV</sequence>
<dbReference type="AlphaFoldDB" id="A0A1Q5TQ44"/>
<dbReference type="EMBL" id="MNBE01000626">
    <property type="protein sequence ID" value="OKP02355.1"/>
    <property type="molecule type" value="Genomic_DNA"/>
</dbReference>
<name>A0A1Q5TQ44_9EURO</name>
<keyword evidence="3" id="KW-1185">Reference proteome</keyword>
<reference evidence="2 3" key="1">
    <citation type="submission" date="2016-10" db="EMBL/GenBank/DDBJ databases">
        <title>Genome sequence of the ascomycete fungus Penicillium subrubescens.</title>
        <authorList>
            <person name="De Vries R.P."/>
            <person name="Peng M."/>
            <person name="Dilokpimol A."/>
            <person name="Hilden K."/>
            <person name="Makela M.R."/>
            <person name="Grigoriev I."/>
            <person name="Riley R."/>
            <person name="Granchi Z."/>
        </authorList>
    </citation>
    <scope>NUCLEOTIDE SEQUENCE [LARGE SCALE GENOMIC DNA]</scope>
    <source>
        <strain evidence="2 3">CBS 132785</strain>
    </source>
</reference>
<accession>A0A1Q5TQ44</accession>
<evidence type="ECO:0000313" key="2">
    <source>
        <dbReference type="EMBL" id="OKP02355.1"/>
    </source>
</evidence>
<feature type="region of interest" description="Disordered" evidence="1">
    <location>
        <begin position="29"/>
        <end position="65"/>
    </location>
</feature>
<protein>
    <submittedName>
        <fullName evidence="2">Uncharacterized protein</fullName>
    </submittedName>
</protein>
<feature type="compositionally biased region" description="Basic and acidic residues" evidence="1">
    <location>
        <begin position="54"/>
        <end position="65"/>
    </location>
</feature>